<dbReference type="OrthoDB" id="27975at2759"/>
<feature type="region of interest" description="Disordered" evidence="5">
    <location>
        <begin position="40"/>
        <end position="90"/>
    </location>
</feature>
<organism evidence="7 8">
    <name type="scientific">Byssothecium circinans</name>
    <dbReference type="NCBI Taxonomy" id="147558"/>
    <lineage>
        <taxon>Eukaryota</taxon>
        <taxon>Fungi</taxon>
        <taxon>Dikarya</taxon>
        <taxon>Ascomycota</taxon>
        <taxon>Pezizomycotina</taxon>
        <taxon>Dothideomycetes</taxon>
        <taxon>Pleosporomycetidae</taxon>
        <taxon>Pleosporales</taxon>
        <taxon>Massarineae</taxon>
        <taxon>Massarinaceae</taxon>
        <taxon>Byssothecium</taxon>
    </lineage>
</organism>
<feature type="compositionally biased region" description="Low complexity" evidence="5">
    <location>
        <begin position="157"/>
        <end position="168"/>
    </location>
</feature>
<reference evidence="7" key="1">
    <citation type="journal article" date="2020" name="Stud. Mycol.">
        <title>101 Dothideomycetes genomes: a test case for predicting lifestyles and emergence of pathogens.</title>
        <authorList>
            <person name="Haridas S."/>
            <person name="Albert R."/>
            <person name="Binder M."/>
            <person name="Bloem J."/>
            <person name="Labutti K."/>
            <person name="Salamov A."/>
            <person name="Andreopoulos B."/>
            <person name="Baker S."/>
            <person name="Barry K."/>
            <person name="Bills G."/>
            <person name="Bluhm B."/>
            <person name="Cannon C."/>
            <person name="Castanera R."/>
            <person name="Culley D."/>
            <person name="Daum C."/>
            <person name="Ezra D."/>
            <person name="Gonzalez J."/>
            <person name="Henrissat B."/>
            <person name="Kuo A."/>
            <person name="Liang C."/>
            <person name="Lipzen A."/>
            <person name="Lutzoni F."/>
            <person name="Magnuson J."/>
            <person name="Mondo S."/>
            <person name="Nolan M."/>
            <person name="Ohm R."/>
            <person name="Pangilinan J."/>
            <person name="Park H.-J."/>
            <person name="Ramirez L."/>
            <person name="Alfaro M."/>
            <person name="Sun H."/>
            <person name="Tritt A."/>
            <person name="Yoshinaga Y."/>
            <person name="Zwiers L.-H."/>
            <person name="Turgeon B."/>
            <person name="Goodwin S."/>
            <person name="Spatafora J."/>
            <person name="Crous P."/>
            <person name="Grigoriev I."/>
        </authorList>
    </citation>
    <scope>NUCLEOTIDE SEQUENCE</scope>
    <source>
        <strain evidence="7">CBS 675.92</strain>
    </source>
</reference>
<keyword evidence="8" id="KW-1185">Reference proteome</keyword>
<dbReference type="GO" id="GO:0016925">
    <property type="term" value="P:protein sumoylation"/>
    <property type="evidence" value="ECO:0007669"/>
    <property type="project" value="TreeGrafter"/>
</dbReference>
<dbReference type="InterPro" id="IPR004181">
    <property type="entry name" value="Znf_MIZ"/>
</dbReference>
<evidence type="ECO:0000256" key="4">
    <source>
        <dbReference type="PROSITE-ProRule" id="PRU00452"/>
    </source>
</evidence>
<evidence type="ECO:0000256" key="2">
    <source>
        <dbReference type="ARBA" id="ARBA00022771"/>
    </source>
</evidence>
<dbReference type="Gene3D" id="3.30.40.10">
    <property type="entry name" value="Zinc/RING finger domain, C3HC4 (zinc finger)"/>
    <property type="match status" value="1"/>
</dbReference>
<keyword evidence="1" id="KW-0479">Metal-binding</keyword>
<dbReference type="Pfam" id="PF02891">
    <property type="entry name" value="zf-MIZ"/>
    <property type="match status" value="1"/>
</dbReference>
<name>A0A6A5TS42_9PLEO</name>
<feature type="compositionally biased region" description="Polar residues" evidence="5">
    <location>
        <begin position="953"/>
        <end position="962"/>
    </location>
</feature>
<gene>
    <name evidence="7" type="ORF">CC80DRAFT_493168</name>
</gene>
<keyword evidence="2 4" id="KW-0863">Zinc-finger</keyword>
<feature type="compositionally biased region" description="Polar residues" evidence="5">
    <location>
        <begin position="457"/>
        <end position="467"/>
    </location>
</feature>
<accession>A0A6A5TS42</accession>
<evidence type="ECO:0000256" key="5">
    <source>
        <dbReference type="SAM" id="MobiDB-lite"/>
    </source>
</evidence>
<feature type="domain" description="SP-RING-type" evidence="6">
    <location>
        <begin position="819"/>
        <end position="909"/>
    </location>
</feature>
<evidence type="ECO:0000259" key="6">
    <source>
        <dbReference type="PROSITE" id="PS51044"/>
    </source>
</evidence>
<evidence type="ECO:0000313" key="8">
    <source>
        <dbReference type="Proteomes" id="UP000800035"/>
    </source>
</evidence>
<protein>
    <recommendedName>
        <fullName evidence="6">SP-RING-type domain-containing protein</fullName>
    </recommendedName>
</protein>
<feature type="compositionally biased region" description="Polar residues" evidence="5">
    <location>
        <begin position="209"/>
        <end position="223"/>
    </location>
</feature>
<feature type="region of interest" description="Disordered" evidence="5">
    <location>
        <begin position="935"/>
        <end position="974"/>
    </location>
</feature>
<sequence length="974" mass="109505">MRNPSTQRNASDQYATQYNTINATANAALGRKKRAWEYVTGPGQQLLHPSSNEQQLASSRRQATPSTLSNPISPHLPSPSPSEGHLEEAELATQRDGAFAQLQQAAPGNRGNDSVADKRARTEQPARQERPVRHYPSPFNLPGQSDYRRKSVGQGISSPSTTPLPLTPVARSNHSPSLQQVQSTPQGVPPHPNASVPPAQTAFAPPPSRSSSLGTLQHSSAVSQPVAHAQSPSLPVDLQQSPGMTLPWITQQQCLYSLQLFRSSYAIPDDNLRDGERLEVVERAVKEEDWAYLHMHQYYCLHTWEPNSLPAAIQYLPNLDIAMDIMAQSLDSNQRLSPQTLHFFTQFPAARPHLSSNYPQRLAQEDAKFVNFVNHSVNFTSLTSTCKDRNFPPLMRELVYDLGVSSQVFQRILFTATIRRLWCQWGGTTEPTKGPFEAQALNVFDACQTEFMKRYNGQPNHQPQSFQTERKERDQEVQSWGLQLAQLCDNMRRILQPPNPTARSAPAQQQQQVAATNRPPQQPMAHPQVQTYYFPSQISLARNPIPAMARQSAQTTQTATRGARPRGRPRMQQIQPRPQPVPVSQQSPKPTSARPLLPPPGFHVLQQRLPDPARFGTHQAHLRSPTIRARSQPATLYQYVKGFVQEPVRLGDASYKIETWTFHLRPEDLQRVPGDVASDPGAPPIRYVDEKSRMIRLRCVKWTMPVLPNEHTWSITDTSWVPYSYFTFNGVHLQQRKKTHHGKDLPIDLTCHAKEGENKLEIAVMRHRSDESFRKYLVAIEVIGFVNHSTIVNGCQRSNHIDAATTKAHIQRKLSGVDDDDELAIVESTITINLFDPFSASKMCDIPVRGKACLHYDCFDLETFLQTRKRAGDATKTDIWKCPICHCDVRPQHLMVDGFIEEVRDQLKEQGLEDTRAIIVDQSLAWKPKVEVLDGVADRDSPDADRRSSTSRQTSVPTNTRPTPVHAEVIDLSD</sequence>
<feature type="region of interest" description="Disordered" evidence="5">
    <location>
        <begin position="547"/>
        <end position="598"/>
    </location>
</feature>
<feature type="compositionally biased region" description="Low complexity" evidence="5">
    <location>
        <begin position="547"/>
        <end position="562"/>
    </location>
</feature>
<dbReference type="AlphaFoldDB" id="A0A6A5TS42"/>
<dbReference type="Proteomes" id="UP000800035">
    <property type="component" value="Unassembled WGS sequence"/>
</dbReference>
<proteinExistence type="predicted"/>
<dbReference type="GO" id="GO:0061665">
    <property type="term" value="F:SUMO ligase activity"/>
    <property type="evidence" value="ECO:0007669"/>
    <property type="project" value="TreeGrafter"/>
</dbReference>
<evidence type="ECO:0000256" key="1">
    <source>
        <dbReference type="ARBA" id="ARBA00022723"/>
    </source>
</evidence>
<feature type="compositionally biased region" description="Polar residues" evidence="5">
    <location>
        <begin position="47"/>
        <end position="68"/>
    </location>
</feature>
<evidence type="ECO:0000256" key="3">
    <source>
        <dbReference type="ARBA" id="ARBA00022833"/>
    </source>
</evidence>
<dbReference type="PROSITE" id="PS51044">
    <property type="entry name" value="ZF_SP_RING"/>
    <property type="match status" value="1"/>
</dbReference>
<dbReference type="GO" id="GO:0008270">
    <property type="term" value="F:zinc ion binding"/>
    <property type="evidence" value="ECO:0007669"/>
    <property type="project" value="UniProtKB-KW"/>
</dbReference>
<feature type="compositionally biased region" description="Basic and acidic residues" evidence="5">
    <location>
        <begin position="115"/>
        <end position="132"/>
    </location>
</feature>
<feature type="compositionally biased region" description="Low complexity" evidence="5">
    <location>
        <begin position="570"/>
        <end position="590"/>
    </location>
</feature>
<feature type="compositionally biased region" description="Basic and acidic residues" evidence="5">
    <location>
        <begin position="935"/>
        <end position="948"/>
    </location>
</feature>
<dbReference type="PANTHER" id="PTHR10782">
    <property type="entry name" value="ZINC FINGER MIZ DOMAIN-CONTAINING PROTEIN"/>
    <property type="match status" value="1"/>
</dbReference>
<keyword evidence="3" id="KW-0862">Zinc</keyword>
<feature type="region of interest" description="Disordered" evidence="5">
    <location>
        <begin position="455"/>
        <end position="475"/>
    </location>
</feature>
<evidence type="ECO:0000313" key="7">
    <source>
        <dbReference type="EMBL" id="KAF1955228.1"/>
    </source>
</evidence>
<dbReference type="PANTHER" id="PTHR10782:SF4">
    <property type="entry name" value="TONALLI, ISOFORM E"/>
    <property type="match status" value="1"/>
</dbReference>
<dbReference type="GO" id="GO:0000785">
    <property type="term" value="C:chromatin"/>
    <property type="evidence" value="ECO:0007669"/>
    <property type="project" value="TreeGrafter"/>
</dbReference>
<dbReference type="EMBL" id="ML976995">
    <property type="protein sequence ID" value="KAF1955228.1"/>
    <property type="molecule type" value="Genomic_DNA"/>
</dbReference>
<dbReference type="InterPro" id="IPR013083">
    <property type="entry name" value="Znf_RING/FYVE/PHD"/>
</dbReference>
<feature type="compositionally biased region" description="Low complexity" evidence="5">
    <location>
        <begin position="502"/>
        <end position="515"/>
    </location>
</feature>
<feature type="compositionally biased region" description="Polar residues" evidence="5">
    <location>
        <begin position="170"/>
        <end position="186"/>
    </location>
</feature>
<feature type="region of interest" description="Disordered" evidence="5">
    <location>
        <begin position="104"/>
        <end position="238"/>
    </location>
</feature>
<feature type="region of interest" description="Disordered" evidence="5">
    <location>
        <begin position="494"/>
        <end position="525"/>
    </location>
</feature>